<protein>
    <recommendedName>
        <fullName evidence="4">Cytochrome C</fullName>
    </recommendedName>
</protein>
<dbReference type="AlphaFoldDB" id="A0A254N6Z5"/>
<dbReference type="EMBL" id="NISI01000019">
    <property type="protein sequence ID" value="OWQ99961.1"/>
    <property type="molecule type" value="Genomic_DNA"/>
</dbReference>
<keyword evidence="3" id="KW-1185">Reference proteome</keyword>
<feature type="chain" id="PRO_5012377543" description="Cytochrome C" evidence="1">
    <location>
        <begin position="21"/>
        <end position="436"/>
    </location>
</feature>
<evidence type="ECO:0000313" key="3">
    <source>
        <dbReference type="Proteomes" id="UP000197446"/>
    </source>
</evidence>
<gene>
    <name evidence="2" type="ORF">CDO81_25845</name>
</gene>
<dbReference type="Proteomes" id="UP000197446">
    <property type="component" value="Unassembled WGS sequence"/>
</dbReference>
<organism evidence="2 3">
    <name type="scientific">Roseateles puraquae</name>
    <dbReference type="NCBI Taxonomy" id="431059"/>
    <lineage>
        <taxon>Bacteria</taxon>
        <taxon>Pseudomonadati</taxon>
        <taxon>Pseudomonadota</taxon>
        <taxon>Betaproteobacteria</taxon>
        <taxon>Burkholderiales</taxon>
        <taxon>Sphaerotilaceae</taxon>
        <taxon>Roseateles</taxon>
    </lineage>
</organism>
<keyword evidence="1" id="KW-0732">Signal</keyword>
<name>A0A254N6Z5_9BURK</name>
<reference evidence="2 3" key="1">
    <citation type="journal article" date="2007" name="Int. J. Syst. Evol. Microbiol.">
        <title>Description of Pelomonas aquatica sp. nov. and Pelomonas puraquae sp. nov., isolated from industrial and haemodialysis water.</title>
        <authorList>
            <person name="Gomila M."/>
            <person name="Bowien B."/>
            <person name="Falsen E."/>
            <person name="Moore E.R."/>
            <person name="Lalucat J."/>
        </authorList>
    </citation>
    <scope>NUCLEOTIDE SEQUENCE [LARGE SCALE GENOMIC DNA]</scope>
    <source>
        <strain evidence="2 3">CCUG 52769</strain>
    </source>
</reference>
<evidence type="ECO:0000313" key="2">
    <source>
        <dbReference type="EMBL" id="OWQ99961.1"/>
    </source>
</evidence>
<comment type="caution">
    <text evidence="2">The sequence shown here is derived from an EMBL/GenBank/DDBJ whole genome shotgun (WGS) entry which is preliminary data.</text>
</comment>
<dbReference type="OrthoDB" id="5391020at2"/>
<feature type="signal peptide" evidence="1">
    <location>
        <begin position="1"/>
        <end position="20"/>
    </location>
</feature>
<evidence type="ECO:0008006" key="4">
    <source>
        <dbReference type="Google" id="ProtNLM"/>
    </source>
</evidence>
<proteinExistence type="predicted"/>
<accession>A0A254N6Z5</accession>
<sequence length="436" mass="47874">MQLCFLLSGLLLLAPQTAQAVPSFARQTGMQCAGCHTAFPQLNSFGHQFKLRGYTLGNANAEAPFPANLPVSALLLVTRTSTESTSGVDAEMLPRDRQAIAQTAGVYYAGRINERTGAMVQYSYDGIERRWGVEMADLRFADSTEVAGGRELLFGVTLNNAPTLTDVWNSTPMWSFPHVDSAGVMPIASTMLDMQLNSQVGGITGYALFDNLVYAEAGIYRSAKSGVMRPLGLGVEKTHVVDGYAPYWRLALQRDFGAHSVSAGVLGLNARVLMDPNDPAMASDRFRDIAIDAQYQYVDGEHAFSSQVLYMQERQRLVASVAQGMATNEGNTLKTYRITAHYLYRHMLGGGLQIFSTRGSMDPMRYGMGPGMGSINGRPDTTGWIAEFDYFPVENVKLALRHTAYRKFNGGTVDYDGFGRNAKDNGNWFLMGWLMF</sequence>
<evidence type="ECO:0000256" key="1">
    <source>
        <dbReference type="SAM" id="SignalP"/>
    </source>
</evidence>